<dbReference type="Proteomes" id="UP000005408">
    <property type="component" value="Unassembled WGS sequence"/>
</dbReference>
<sequence length="297" mass="34033">MASLAARKGHTLGRWAIAKQLAYTKTAISPVQMRIDIPGGLAYESFSSMDGRPLPQSLFLLFESARSYAFWPVSSKTGPLVDSHLLLKDYLYFIASARLDINRKFYEEASPKFPLSITKTFDYIGKSSSAITSVLECPSQPFSYATCRIQTVLVDSKTRKPSPFPDWWREKYAPFVQGGQSMIMHHLEKPKTVETYQTKVSYSDIDAYLHTNWTSYVGFCLEAFYESVFRNQNKSFDGQVTGKCLKSFEAGFRKESSMGDELNVYSWVSDQDKRDIQFEIKHNDDICLHARMEYYET</sequence>
<accession>A0A8W8N359</accession>
<dbReference type="OrthoDB" id="6278306at2759"/>
<dbReference type="PANTHER" id="PTHR34487">
    <property type="entry name" value="ACYL-ACP THIOESTERASE"/>
    <property type="match status" value="1"/>
</dbReference>
<organism evidence="1 2">
    <name type="scientific">Magallana gigas</name>
    <name type="common">Pacific oyster</name>
    <name type="synonym">Crassostrea gigas</name>
    <dbReference type="NCBI Taxonomy" id="29159"/>
    <lineage>
        <taxon>Eukaryota</taxon>
        <taxon>Metazoa</taxon>
        <taxon>Spiralia</taxon>
        <taxon>Lophotrochozoa</taxon>
        <taxon>Mollusca</taxon>
        <taxon>Bivalvia</taxon>
        <taxon>Autobranchia</taxon>
        <taxon>Pteriomorphia</taxon>
        <taxon>Ostreida</taxon>
        <taxon>Ostreoidea</taxon>
        <taxon>Ostreidae</taxon>
        <taxon>Magallana</taxon>
    </lineage>
</organism>
<dbReference type="OMA" id="VANECSF"/>
<name>A0A8W8N359_MAGGI</name>
<dbReference type="Gene3D" id="3.10.129.10">
    <property type="entry name" value="Hotdog Thioesterase"/>
    <property type="match status" value="1"/>
</dbReference>
<dbReference type="EnsemblMetazoa" id="G4069.1">
    <property type="protein sequence ID" value="G4069.1:cds"/>
    <property type="gene ID" value="G4069"/>
</dbReference>
<dbReference type="PANTHER" id="PTHR34487:SF1">
    <property type="entry name" value="ACYL-ACP THIOESTERASE"/>
    <property type="match status" value="1"/>
</dbReference>
<dbReference type="EnsemblMetazoa" id="G4069.3">
    <property type="protein sequence ID" value="G4069.3:cds"/>
    <property type="gene ID" value="G4069"/>
</dbReference>
<keyword evidence="2" id="KW-1185">Reference proteome</keyword>
<proteinExistence type="predicted"/>
<reference evidence="1" key="1">
    <citation type="submission" date="2022-08" db="UniProtKB">
        <authorList>
            <consortium name="EnsemblMetazoa"/>
        </authorList>
    </citation>
    <scope>IDENTIFICATION</scope>
    <source>
        <strain evidence="1">05x7-T-G4-1.051#20</strain>
    </source>
</reference>
<evidence type="ECO:0000313" key="2">
    <source>
        <dbReference type="Proteomes" id="UP000005408"/>
    </source>
</evidence>
<dbReference type="Pfam" id="PF13279">
    <property type="entry name" value="4HBT_2"/>
    <property type="match status" value="1"/>
</dbReference>
<dbReference type="EnsemblMetazoa" id="G4069.2">
    <property type="protein sequence ID" value="G4069.2:cds"/>
    <property type="gene ID" value="G4069"/>
</dbReference>
<dbReference type="SUPFAM" id="SSF54637">
    <property type="entry name" value="Thioesterase/thiol ester dehydrase-isomerase"/>
    <property type="match status" value="2"/>
</dbReference>
<protein>
    <submittedName>
        <fullName evidence="1">Uncharacterized protein</fullName>
    </submittedName>
</protein>
<dbReference type="AlphaFoldDB" id="A0A8W8N359"/>
<evidence type="ECO:0000313" key="1">
    <source>
        <dbReference type="EnsemblMetazoa" id="G4069.1:cds"/>
    </source>
</evidence>
<dbReference type="InterPro" id="IPR029069">
    <property type="entry name" value="HotDog_dom_sf"/>
</dbReference>